<dbReference type="PROSITE" id="PS50885">
    <property type="entry name" value="HAMP"/>
    <property type="match status" value="1"/>
</dbReference>
<organism evidence="4 5">
    <name type="scientific">Sulfitobacter porphyrae</name>
    <dbReference type="NCBI Taxonomy" id="1246864"/>
    <lineage>
        <taxon>Bacteria</taxon>
        <taxon>Pseudomonadati</taxon>
        <taxon>Pseudomonadota</taxon>
        <taxon>Alphaproteobacteria</taxon>
        <taxon>Rhodobacterales</taxon>
        <taxon>Roseobacteraceae</taxon>
        <taxon>Sulfitobacter</taxon>
    </lineage>
</organism>
<dbReference type="EMBL" id="JBHSWG010000006">
    <property type="protein sequence ID" value="MFC6762846.1"/>
    <property type="molecule type" value="Genomic_DNA"/>
</dbReference>
<evidence type="ECO:0000313" key="4">
    <source>
        <dbReference type="EMBL" id="MFC6762846.1"/>
    </source>
</evidence>
<protein>
    <submittedName>
        <fullName evidence="4">Cache domain-containing protein</fullName>
    </submittedName>
</protein>
<keyword evidence="2" id="KW-0812">Transmembrane</keyword>
<keyword evidence="5" id="KW-1185">Reference proteome</keyword>
<evidence type="ECO:0000256" key="1">
    <source>
        <dbReference type="SAM" id="MobiDB-lite"/>
    </source>
</evidence>
<dbReference type="InterPro" id="IPR003660">
    <property type="entry name" value="HAMP_dom"/>
</dbReference>
<proteinExistence type="predicted"/>
<evidence type="ECO:0000259" key="3">
    <source>
        <dbReference type="PROSITE" id="PS50885"/>
    </source>
</evidence>
<evidence type="ECO:0000256" key="2">
    <source>
        <dbReference type="SAM" id="Phobius"/>
    </source>
</evidence>
<keyword evidence="2" id="KW-0472">Membrane</keyword>
<dbReference type="Proteomes" id="UP001596353">
    <property type="component" value="Unassembled WGS sequence"/>
</dbReference>
<evidence type="ECO:0000313" key="5">
    <source>
        <dbReference type="Proteomes" id="UP001596353"/>
    </source>
</evidence>
<gene>
    <name evidence="4" type="ORF">ACFQFQ_29880</name>
</gene>
<dbReference type="Gene3D" id="6.10.340.10">
    <property type="match status" value="1"/>
</dbReference>
<accession>A0ABW2BB51</accession>
<name>A0ABW2BB51_9RHOB</name>
<comment type="caution">
    <text evidence="4">The sequence shown here is derived from an EMBL/GenBank/DDBJ whole genome shotgun (WGS) entry which is preliminary data.</text>
</comment>
<feature type="compositionally biased region" description="Basic and acidic residues" evidence="1">
    <location>
        <begin position="257"/>
        <end position="272"/>
    </location>
</feature>
<feature type="transmembrane region" description="Helical" evidence="2">
    <location>
        <begin position="161"/>
        <end position="184"/>
    </location>
</feature>
<reference evidence="5" key="1">
    <citation type="journal article" date="2019" name="Int. J. Syst. Evol. Microbiol.">
        <title>The Global Catalogue of Microorganisms (GCM) 10K type strain sequencing project: providing services to taxonomists for standard genome sequencing and annotation.</title>
        <authorList>
            <consortium name="The Broad Institute Genomics Platform"/>
            <consortium name="The Broad Institute Genome Sequencing Center for Infectious Disease"/>
            <person name="Wu L."/>
            <person name="Ma J."/>
        </authorList>
    </citation>
    <scope>NUCLEOTIDE SEQUENCE [LARGE SCALE GENOMIC DNA]</scope>
    <source>
        <strain evidence="5">CCUG 66188</strain>
    </source>
</reference>
<feature type="domain" description="HAMP" evidence="3">
    <location>
        <begin position="185"/>
        <end position="237"/>
    </location>
</feature>
<sequence length="281" mass="31181">MNERRWFREGLRQPNVGNVFASSSLERDDNDRKQRLLNLSTPVFDEQTGEVTGVVTYSLRMAWVQTFLTRAREQLNIDVVVQNREGETIVDTRDTARELPEAAVAQASLGRDLPGTFQMLDQADGLYAFSPNFVSDELPDFGWRVFAVLDSSRLINGVPQLLQSSVIAVSIAAIFVLLATLTVARVVLRPLEDLVTTATGMAEAEFSYPRESRSSREAVDLSRALARIQATLALHQQGTADGPPSLRLLENGADVAPIKHSDPSDKNSDKTWKQNPTRRKS</sequence>
<feature type="region of interest" description="Disordered" evidence="1">
    <location>
        <begin position="237"/>
        <end position="281"/>
    </location>
</feature>
<keyword evidence="2" id="KW-1133">Transmembrane helix</keyword>